<name>A0A068RUD0_9FUNG</name>
<dbReference type="Proteomes" id="UP000027586">
    <property type="component" value="Unassembled WGS sequence"/>
</dbReference>
<evidence type="ECO:0000313" key="2">
    <source>
        <dbReference type="Proteomes" id="UP000027586"/>
    </source>
</evidence>
<organism evidence="1 2">
    <name type="scientific">Lichtheimia corymbifera JMRC:FSU:9682</name>
    <dbReference type="NCBI Taxonomy" id="1263082"/>
    <lineage>
        <taxon>Eukaryota</taxon>
        <taxon>Fungi</taxon>
        <taxon>Fungi incertae sedis</taxon>
        <taxon>Mucoromycota</taxon>
        <taxon>Mucoromycotina</taxon>
        <taxon>Mucoromycetes</taxon>
        <taxon>Mucorales</taxon>
        <taxon>Lichtheimiaceae</taxon>
        <taxon>Lichtheimia</taxon>
    </lineage>
</organism>
<protein>
    <submittedName>
        <fullName evidence="1">Uncharacterized protein</fullName>
    </submittedName>
</protein>
<keyword evidence="2" id="KW-1185">Reference proteome</keyword>
<sequence>MVHVRIRNLSWSGIKWHKHHIHLRYEWVLQLQYCTGNDKTVGCWTMSIVRPQIENQQKSCCVVGVYWQWKDGLFR</sequence>
<dbReference type="VEuPathDB" id="FungiDB:LCOR_03989.1"/>
<dbReference type="EMBL" id="CBTN010000013">
    <property type="protein sequence ID" value="CDH52526.1"/>
    <property type="molecule type" value="Genomic_DNA"/>
</dbReference>
<reference evidence="1" key="1">
    <citation type="submission" date="2013-08" db="EMBL/GenBank/DDBJ databases">
        <title>Gene expansion shapes genome architecture in the human pathogen Lichtheimia corymbifera: an evolutionary genomics analysis in the ancient terrestrial Mucorales (Mucoromycotina).</title>
        <authorList>
            <person name="Schwartze V.U."/>
            <person name="Winter S."/>
            <person name="Shelest E."/>
            <person name="Marcet-Houben M."/>
            <person name="Horn F."/>
            <person name="Wehner S."/>
            <person name="Hoffmann K."/>
            <person name="Riege K."/>
            <person name="Sammeth M."/>
            <person name="Nowrousian M."/>
            <person name="Valiante V."/>
            <person name="Linde J."/>
            <person name="Jacobsen I.D."/>
            <person name="Marz M."/>
            <person name="Brakhage A.A."/>
            <person name="Gabaldon T."/>
            <person name="Bocker S."/>
            <person name="Voigt K."/>
        </authorList>
    </citation>
    <scope>NUCLEOTIDE SEQUENCE [LARGE SCALE GENOMIC DNA]</scope>
    <source>
        <strain evidence="1">FSU 9682</strain>
    </source>
</reference>
<comment type="caution">
    <text evidence="1">The sequence shown here is derived from an EMBL/GenBank/DDBJ whole genome shotgun (WGS) entry which is preliminary data.</text>
</comment>
<gene>
    <name evidence="1" type="ORF">LCOR_03989.1</name>
</gene>
<evidence type="ECO:0000313" key="1">
    <source>
        <dbReference type="EMBL" id="CDH52526.1"/>
    </source>
</evidence>
<dbReference type="AlphaFoldDB" id="A0A068RUD0"/>
<proteinExistence type="predicted"/>
<accession>A0A068RUD0</accession>